<protein>
    <submittedName>
        <fullName evidence="2">Uncharacterized protein</fullName>
    </submittedName>
</protein>
<accession>A0A7W8QTJ1</accession>
<keyword evidence="1" id="KW-1133">Transmembrane helix</keyword>
<evidence type="ECO:0000313" key="2">
    <source>
        <dbReference type="EMBL" id="MBB5436312.1"/>
    </source>
</evidence>
<keyword evidence="1" id="KW-0472">Membrane</keyword>
<evidence type="ECO:0000313" key="3">
    <source>
        <dbReference type="Proteomes" id="UP000572635"/>
    </source>
</evidence>
<dbReference type="Proteomes" id="UP000572635">
    <property type="component" value="Unassembled WGS sequence"/>
</dbReference>
<organism evidence="2 3">
    <name type="scientific">Nocardiopsis composta</name>
    <dbReference type="NCBI Taxonomy" id="157465"/>
    <lineage>
        <taxon>Bacteria</taxon>
        <taxon>Bacillati</taxon>
        <taxon>Actinomycetota</taxon>
        <taxon>Actinomycetes</taxon>
        <taxon>Streptosporangiales</taxon>
        <taxon>Nocardiopsidaceae</taxon>
        <taxon>Nocardiopsis</taxon>
    </lineage>
</organism>
<reference evidence="2 3" key="1">
    <citation type="submission" date="2020-08" db="EMBL/GenBank/DDBJ databases">
        <title>Sequencing the genomes of 1000 actinobacteria strains.</title>
        <authorList>
            <person name="Klenk H.-P."/>
        </authorList>
    </citation>
    <scope>NUCLEOTIDE SEQUENCE [LARGE SCALE GENOMIC DNA]</scope>
    <source>
        <strain evidence="2 3">DSM 44551</strain>
    </source>
</reference>
<dbReference type="RefSeq" id="WP_184399958.1">
    <property type="nucleotide sequence ID" value="NZ_JACHDB010000003.1"/>
</dbReference>
<gene>
    <name evidence="2" type="ORF">HDA36_006476</name>
</gene>
<feature type="transmembrane region" description="Helical" evidence="1">
    <location>
        <begin position="39"/>
        <end position="65"/>
    </location>
</feature>
<dbReference type="EMBL" id="JACHDB010000003">
    <property type="protein sequence ID" value="MBB5436312.1"/>
    <property type="molecule type" value="Genomic_DNA"/>
</dbReference>
<evidence type="ECO:0000256" key="1">
    <source>
        <dbReference type="SAM" id="Phobius"/>
    </source>
</evidence>
<proteinExistence type="predicted"/>
<comment type="caution">
    <text evidence="2">The sequence shown here is derived from an EMBL/GenBank/DDBJ whole genome shotgun (WGS) entry which is preliminary data.</text>
</comment>
<keyword evidence="3" id="KW-1185">Reference proteome</keyword>
<sequence>MPPHRTRPAEPHEVIEELAAVFLAAATVPRRRPPTARRVLRGIAAGAAQALIGLPLALVLIALLAHLTR</sequence>
<dbReference type="AlphaFoldDB" id="A0A7W8QTJ1"/>
<keyword evidence="1" id="KW-0812">Transmembrane</keyword>
<name>A0A7W8QTJ1_9ACTN</name>